<keyword evidence="1" id="KW-0472">Membrane</keyword>
<feature type="signal peptide" evidence="2">
    <location>
        <begin position="1"/>
        <end position="26"/>
    </location>
</feature>
<evidence type="ECO:0000256" key="2">
    <source>
        <dbReference type="SAM" id="SignalP"/>
    </source>
</evidence>
<reference evidence="3" key="1">
    <citation type="journal article" date="2012" name="Proc. Natl. Acad. Sci. U.S.A.">
        <title>Antigenic diversity is generated by distinct evolutionary mechanisms in African trypanosome species.</title>
        <authorList>
            <person name="Jackson A.P."/>
            <person name="Berry A."/>
            <person name="Aslett M."/>
            <person name="Allison H.C."/>
            <person name="Burton P."/>
            <person name="Vavrova-Anderson J."/>
            <person name="Brown R."/>
            <person name="Browne H."/>
            <person name="Corton N."/>
            <person name="Hauser H."/>
            <person name="Gamble J."/>
            <person name="Gilderthorp R."/>
            <person name="Marcello L."/>
            <person name="McQuillan J."/>
            <person name="Otto T.D."/>
            <person name="Quail M.A."/>
            <person name="Sanders M.J."/>
            <person name="van Tonder A."/>
            <person name="Ginger M.L."/>
            <person name="Field M.C."/>
            <person name="Barry J.D."/>
            <person name="Hertz-Fowler C."/>
            <person name="Berriman M."/>
        </authorList>
    </citation>
    <scope>NUCLEOTIDE SEQUENCE</scope>
    <source>
        <strain evidence="3">Y486</strain>
    </source>
</reference>
<feature type="chain" id="PRO_5003410167" evidence="2">
    <location>
        <begin position="27"/>
        <end position="308"/>
    </location>
</feature>
<protein>
    <submittedName>
        <fullName evidence="3">Uncharacterized protein</fullName>
    </submittedName>
</protein>
<dbReference type="VEuPathDB" id="TriTrypDB:TvY486_0602050"/>
<gene>
    <name evidence="3" type="ORF">TVY486_0602050</name>
</gene>
<keyword evidence="2" id="KW-0732">Signal</keyword>
<evidence type="ECO:0000313" key="3">
    <source>
        <dbReference type="EMBL" id="CCC48414.1"/>
    </source>
</evidence>
<keyword evidence="1" id="KW-0812">Transmembrane</keyword>
<organism evidence="3">
    <name type="scientific">Trypanosoma vivax (strain Y486)</name>
    <dbReference type="NCBI Taxonomy" id="1055687"/>
    <lineage>
        <taxon>Eukaryota</taxon>
        <taxon>Discoba</taxon>
        <taxon>Euglenozoa</taxon>
        <taxon>Kinetoplastea</taxon>
        <taxon>Metakinetoplastina</taxon>
        <taxon>Trypanosomatida</taxon>
        <taxon>Trypanosomatidae</taxon>
        <taxon>Trypanosoma</taxon>
        <taxon>Duttonella</taxon>
    </lineage>
</organism>
<dbReference type="EMBL" id="HE573022">
    <property type="protein sequence ID" value="CCC48414.1"/>
    <property type="molecule type" value="Genomic_DNA"/>
</dbReference>
<name>G0TWS6_TRYVY</name>
<evidence type="ECO:0000256" key="1">
    <source>
        <dbReference type="SAM" id="Phobius"/>
    </source>
</evidence>
<feature type="transmembrane region" description="Helical" evidence="1">
    <location>
        <begin position="261"/>
        <end position="283"/>
    </location>
</feature>
<dbReference type="OMA" id="IIFRWIT"/>
<keyword evidence="1" id="KW-1133">Transmembrane helix</keyword>
<accession>G0TWS6</accession>
<dbReference type="AlphaFoldDB" id="G0TWS6"/>
<proteinExistence type="predicted"/>
<sequence length="308" mass="33293">MHFGETLTVLLLCSGVIAHFLSTVSAAPVTRSDASAERGVPLERVIAQSFTVSVVSDSYGVFNATLHLDSSPNFPEFIYGELIPTGEQKVDTAIKQQALQHFGSPRSLTSVMPPEGTVDAHPSLMSINIRMPSPDALSGIFNAWTLPSDEGQLQTRLAELEEGVIEPIVTASFSFSPSSAKVSPTTLSDVPALMRTASGTLKLGGTGRGIFTFEFLSEHEFTLFVKVHDDNGVPDRLWVHGYHAPKGELYSRGGLTRQPAWHSWVLVGIGCGMLTLQFLATYLESKRLRGVATARYSVREGAKNVNTS</sequence>